<organism evidence="2 3">
    <name type="scientific">Aequorivita soesokkakensis</name>
    <dbReference type="NCBI Taxonomy" id="1385699"/>
    <lineage>
        <taxon>Bacteria</taxon>
        <taxon>Pseudomonadati</taxon>
        <taxon>Bacteroidota</taxon>
        <taxon>Flavobacteriia</taxon>
        <taxon>Flavobacteriales</taxon>
        <taxon>Flavobacteriaceae</taxon>
        <taxon>Aequorivita</taxon>
    </lineage>
</organism>
<dbReference type="OrthoDB" id="605297at2"/>
<dbReference type="Proteomes" id="UP000077552">
    <property type="component" value="Unassembled WGS sequence"/>
</dbReference>
<feature type="signal peptide" evidence="1">
    <location>
        <begin position="1"/>
        <end position="20"/>
    </location>
</feature>
<accession>A0A1A9LD67</accession>
<dbReference type="EMBL" id="LXIE01000028">
    <property type="protein sequence ID" value="OAD90916.1"/>
    <property type="molecule type" value="Genomic_DNA"/>
</dbReference>
<evidence type="ECO:0000256" key="1">
    <source>
        <dbReference type="SAM" id="SignalP"/>
    </source>
</evidence>
<keyword evidence="3" id="KW-1185">Reference proteome</keyword>
<name>A0A1A9LD67_9FLAO</name>
<gene>
    <name evidence="2" type="ORF">A7A78_13270</name>
</gene>
<reference evidence="2 3" key="1">
    <citation type="submission" date="2016-05" db="EMBL/GenBank/DDBJ databases">
        <title>Genome sequencing of Vitellibacter soesokkakensis RSSK-12.</title>
        <authorList>
            <person name="Thevarajoo S."/>
            <person name="Selvaratnam C."/>
            <person name="Goh K.M."/>
            <person name="Chan K.-G."/>
            <person name="Chong C.S."/>
        </authorList>
    </citation>
    <scope>NUCLEOTIDE SEQUENCE [LARGE SCALE GENOMIC DNA]</scope>
    <source>
        <strain evidence="2 3">RSSK-12</strain>
    </source>
</reference>
<evidence type="ECO:0000313" key="2">
    <source>
        <dbReference type="EMBL" id="OAD90916.1"/>
    </source>
</evidence>
<comment type="caution">
    <text evidence="2">The sequence shown here is derived from an EMBL/GenBank/DDBJ whole genome shotgun (WGS) entry which is preliminary data.</text>
</comment>
<keyword evidence="1" id="KW-0732">Signal</keyword>
<proteinExistence type="predicted"/>
<dbReference type="InterPro" id="IPR011990">
    <property type="entry name" value="TPR-like_helical_dom_sf"/>
</dbReference>
<evidence type="ECO:0008006" key="4">
    <source>
        <dbReference type="Google" id="ProtNLM"/>
    </source>
</evidence>
<sequence length="790" mass="92503">MNSWKLYVSVILFASAISFAAEKPNNFCGYAPEYEELYYPVIDQKIVGDASLYPFLNCPWSTFCEFPETLTATQENLEDWRKFFGKNLSEEVLYQLIYSETSDWYQKLEDNNSNVVNGIMANKINKNLQKPFAKYMLLAKQCEGISSNKNGGNGWYQGEKSDDYDQKPELLELAMKNYKAETNSFLKNRYAYQIVRLAHYLQENEAALQYFDNFLKLDSEAPYIYYLALEQRSGAAYNLQKFQEASKGFLEVYSKVPSRRRSCALSLKYFDWSNPQLNDDFFTDNGYAEIQSFFKSYYYNGSISKEMQKLQEKNPNSPYLEVLAIREVDKLQNKIFANNYNKWYENFDTERALDFEPLQTLQEIAKNQLENKAVLRKDFWRIVLSASYLKNDDFKNAALSVSKVEKNSELYPQAKRLSFSIEILQLKTLDRKQIGWLFSKLKSDTQLNESRPLTAFFFNSISDLYKKDGNVIVSLLGSMDYSGENAQYSFERSEADLGNHWKLHYKNEFVADEVIQKIQNFINLPAKTDYEKLIVSKLKSNPQDYVNELKGTWYFQQNQLDEAISYFKKIENPSVFYGKNIRTELFSGAIREYFDTPFSEKSDKIHLKYKKFFGDDAPKIELEETYADNKLKLAQTFKKLEELAKNDPENAADYYYMLGNAWYNTSARGWFLNTLQYIGNNDRNSILGYDYDSDGQQKCTNSEFLKNATKYFKKATEAKGSKETKAKAIFMLAKTNYCYTTERNANYRYRIEVCGDHRDYFQILKNDYSDTAFEAEVIKDCSWYRVFLGM</sequence>
<evidence type="ECO:0000313" key="3">
    <source>
        <dbReference type="Proteomes" id="UP000077552"/>
    </source>
</evidence>
<feature type="chain" id="PRO_5008392083" description="Tetratricopeptide repeat protein" evidence="1">
    <location>
        <begin position="21"/>
        <end position="790"/>
    </location>
</feature>
<protein>
    <recommendedName>
        <fullName evidence="4">Tetratricopeptide repeat protein</fullName>
    </recommendedName>
</protein>
<dbReference type="STRING" id="1385699.A7A78_13270"/>
<dbReference type="RefSeq" id="WP_068762305.1">
    <property type="nucleotide sequence ID" value="NZ_LXIE01000028.1"/>
</dbReference>
<dbReference type="SUPFAM" id="SSF48452">
    <property type="entry name" value="TPR-like"/>
    <property type="match status" value="1"/>
</dbReference>
<dbReference type="AlphaFoldDB" id="A0A1A9LD67"/>